<dbReference type="CDD" id="cd01949">
    <property type="entry name" value="GGDEF"/>
    <property type="match status" value="1"/>
</dbReference>
<dbReference type="SUPFAM" id="SSF55073">
    <property type="entry name" value="Nucleotide cyclase"/>
    <property type="match status" value="1"/>
</dbReference>
<feature type="modified residue" description="4-aspartylphosphate" evidence="4">
    <location>
        <position position="299"/>
    </location>
</feature>
<keyword evidence="8" id="KW-1185">Reference proteome</keyword>
<evidence type="ECO:0000256" key="1">
    <source>
        <dbReference type="ARBA" id="ARBA00012528"/>
    </source>
</evidence>
<dbReference type="RefSeq" id="WP_120008418.1">
    <property type="nucleotide sequence ID" value="NZ_JALBUU010000004.1"/>
</dbReference>
<dbReference type="GO" id="GO:0052621">
    <property type="term" value="F:diguanylate cyclase activity"/>
    <property type="evidence" value="ECO:0007669"/>
    <property type="project" value="UniProtKB-EC"/>
</dbReference>
<evidence type="ECO:0000313" key="8">
    <source>
        <dbReference type="Proteomes" id="UP001201985"/>
    </source>
</evidence>
<dbReference type="InterPro" id="IPR050469">
    <property type="entry name" value="Diguanylate_Cyclase"/>
</dbReference>
<dbReference type="PANTHER" id="PTHR45138:SF9">
    <property type="entry name" value="DIGUANYLATE CYCLASE DGCM-RELATED"/>
    <property type="match status" value="1"/>
</dbReference>
<keyword evidence="7" id="KW-0808">Transferase</keyword>
<feature type="domain" description="GGDEF" evidence="6">
    <location>
        <begin position="406"/>
        <end position="541"/>
    </location>
</feature>
<dbReference type="PANTHER" id="PTHR45138">
    <property type="entry name" value="REGULATORY COMPONENTS OF SENSORY TRANSDUCTION SYSTEM"/>
    <property type="match status" value="1"/>
</dbReference>
<dbReference type="SUPFAM" id="SSF52172">
    <property type="entry name" value="CheY-like"/>
    <property type="match status" value="2"/>
</dbReference>
<keyword evidence="4" id="KW-0597">Phosphoprotein</keyword>
<gene>
    <name evidence="7" type="ORF">MON41_00690</name>
</gene>
<dbReference type="InterPro" id="IPR011006">
    <property type="entry name" value="CheY-like_superfamily"/>
</dbReference>
<dbReference type="InterPro" id="IPR001789">
    <property type="entry name" value="Sig_transdc_resp-reg_receiver"/>
</dbReference>
<dbReference type="Proteomes" id="UP001201985">
    <property type="component" value="Unassembled WGS sequence"/>
</dbReference>
<proteinExistence type="predicted"/>
<keyword evidence="7" id="KW-0548">Nucleotidyltransferase</keyword>
<accession>A0ABS9VZD7</accession>
<dbReference type="Pfam" id="PF00990">
    <property type="entry name" value="GGDEF"/>
    <property type="match status" value="1"/>
</dbReference>
<dbReference type="InterPro" id="IPR043128">
    <property type="entry name" value="Rev_trsase/Diguanyl_cyclase"/>
</dbReference>
<dbReference type="Gene3D" id="3.40.50.2300">
    <property type="match status" value="2"/>
</dbReference>
<dbReference type="InterPro" id="IPR000160">
    <property type="entry name" value="GGDEF_dom"/>
</dbReference>
<dbReference type="SMART" id="SM00448">
    <property type="entry name" value="REC"/>
    <property type="match status" value="1"/>
</dbReference>
<evidence type="ECO:0000256" key="2">
    <source>
        <dbReference type="ARBA" id="ARBA00023012"/>
    </source>
</evidence>
<dbReference type="PROSITE" id="PS50110">
    <property type="entry name" value="RESPONSE_REGULATORY"/>
    <property type="match status" value="1"/>
</dbReference>
<dbReference type="EMBL" id="JALBUU010000004">
    <property type="protein sequence ID" value="MCI0752278.1"/>
    <property type="molecule type" value="Genomic_DNA"/>
</dbReference>
<comment type="catalytic activity">
    <reaction evidence="3">
        <text>2 GTP = 3',3'-c-di-GMP + 2 diphosphate</text>
        <dbReference type="Rhea" id="RHEA:24898"/>
        <dbReference type="ChEBI" id="CHEBI:33019"/>
        <dbReference type="ChEBI" id="CHEBI:37565"/>
        <dbReference type="ChEBI" id="CHEBI:58805"/>
        <dbReference type="EC" id="2.7.7.65"/>
    </reaction>
</comment>
<dbReference type="Pfam" id="PF01627">
    <property type="entry name" value="Hpt"/>
    <property type="match status" value="1"/>
</dbReference>
<comment type="caution">
    <text evidence="7">The sequence shown here is derived from an EMBL/GenBank/DDBJ whole genome shotgun (WGS) entry which is preliminary data.</text>
</comment>
<dbReference type="InterPro" id="IPR036641">
    <property type="entry name" value="HPT_dom_sf"/>
</dbReference>
<organism evidence="7 8">
    <name type="scientific">Teichococcus vastitatis</name>
    <dbReference type="NCBI Taxonomy" id="2307076"/>
    <lineage>
        <taxon>Bacteria</taxon>
        <taxon>Pseudomonadati</taxon>
        <taxon>Pseudomonadota</taxon>
        <taxon>Alphaproteobacteria</taxon>
        <taxon>Acetobacterales</taxon>
        <taxon>Roseomonadaceae</taxon>
        <taxon>Roseomonas</taxon>
    </lineage>
</organism>
<dbReference type="EC" id="2.7.7.65" evidence="1"/>
<dbReference type="SUPFAM" id="SSF47226">
    <property type="entry name" value="Histidine-containing phosphotransfer domain, HPT domain"/>
    <property type="match status" value="1"/>
</dbReference>
<dbReference type="InterPro" id="IPR029787">
    <property type="entry name" value="Nucleotide_cyclase"/>
</dbReference>
<dbReference type="SMART" id="SM00267">
    <property type="entry name" value="GGDEF"/>
    <property type="match status" value="1"/>
</dbReference>
<evidence type="ECO:0000256" key="3">
    <source>
        <dbReference type="ARBA" id="ARBA00034247"/>
    </source>
</evidence>
<reference evidence="7 8" key="1">
    <citation type="submission" date="2022-03" db="EMBL/GenBank/DDBJ databases">
        <title>Complete genome analysis of Roseomonas KG 17.1 : a prolific producer of plant growth promoters.</title>
        <authorList>
            <person name="Saadouli I."/>
            <person name="Najjari A."/>
            <person name="Mosbah A."/>
            <person name="Ouzari H.I."/>
        </authorList>
    </citation>
    <scope>NUCLEOTIDE SEQUENCE [LARGE SCALE GENOMIC DNA]</scope>
    <source>
        <strain evidence="7 8">KG17-1</strain>
    </source>
</reference>
<evidence type="ECO:0000259" key="6">
    <source>
        <dbReference type="PROSITE" id="PS50887"/>
    </source>
</evidence>
<evidence type="ECO:0000256" key="4">
    <source>
        <dbReference type="PROSITE-ProRule" id="PRU00169"/>
    </source>
</evidence>
<dbReference type="Gene3D" id="3.30.70.270">
    <property type="match status" value="1"/>
</dbReference>
<dbReference type="InterPro" id="IPR008207">
    <property type="entry name" value="Sig_transdc_His_kin_Hpt_dom"/>
</dbReference>
<dbReference type="CDD" id="cd17574">
    <property type="entry name" value="REC_OmpR"/>
    <property type="match status" value="1"/>
</dbReference>
<dbReference type="PROSITE" id="PS50887">
    <property type="entry name" value="GGDEF"/>
    <property type="match status" value="1"/>
</dbReference>
<keyword evidence="2" id="KW-0902">Two-component regulatory system</keyword>
<evidence type="ECO:0000313" key="7">
    <source>
        <dbReference type="EMBL" id="MCI0752278.1"/>
    </source>
</evidence>
<protein>
    <recommendedName>
        <fullName evidence="1">diguanylate cyclase</fullName>
        <ecNumber evidence="1">2.7.7.65</ecNumber>
    </recommendedName>
</protein>
<name>A0ABS9VZD7_9PROT</name>
<dbReference type="NCBIfam" id="TIGR00254">
    <property type="entry name" value="GGDEF"/>
    <property type="match status" value="1"/>
</dbReference>
<evidence type="ECO:0000259" key="5">
    <source>
        <dbReference type="PROSITE" id="PS50110"/>
    </source>
</evidence>
<feature type="domain" description="Response regulatory" evidence="5">
    <location>
        <begin position="250"/>
        <end position="366"/>
    </location>
</feature>
<sequence>MIESAAMEAETRDALRRMRADGVRRLGERVADLTTAWKTLTLRPWDAVTRTGIGELASVAHRLAGAGGTFGFPALSAAAAPLELVLAGLADSSAPDAERVNQAHKLIASLVAALECGASVLDEPPEPPSATPGEAADPVLVCTADAAQSGLAALVSNLGYAVLRGAAAPPPAQRMAAAVVDAALPQALDTCRVLSARCPVILLADDSSFEARLAAARAGVSAIVPKPLETNELADWLDQFASHRRDATLCILVVDDDSVLAETYAMALRQAGMDASAISDPSRVLDAIAGASPDLVLMDLQMPGIDGIELARVIRQTRRHMSLPLLFLSAEQDAARQIQARRLGGDDFIAKPVDLGRLATLVRLRAERARSLRAVMESDSLTGLLNHGRFKERLSLELHRCRREGGVVSLALLDLDHFKQVNDQHGHLVGDRVIRSLARSLQKRLRRTDVIGRYGGEEFGVLLMGTEAEAARAAIDQVRRRFTALPFETDRSRFTVSFSAGVASNAGPDGPAEAEALIEAADAALYAAKRAGRDCTRLAGEG</sequence>
<dbReference type="Pfam" id="PF00072">
    <property type="entry name" value="Response_reg"/>
    <property type="match status" value="1"/>
</dbReference>